<evidence type="ECO:0000256" key="10">
    <source>
        <dbReference type="PROSITE-ProRule" id="PRU00169"/>
    </source>
</evidence>
<evidence type="ECO:0000259" key="12">
    <source>
        <dbReference type="PROSITE" id="PS01124"/>
    </source>
</evidence>
<evidence type="ECO:0000256" key="5">
    <source>
        <dbReference type="ARBA" id="ARBA00023012"/>
    </source>
</evidence>
<evidence type="ECO:0000256" key="8">
    <source>
        <dbReference type="ARBA" id="ARBA00023163"/>
    </source>
</evidence>
<dbReference type="Pfam" id="PF12833">
    <property type="entry name" value="HTH_18"/>
    <property type="match status" value="1"/>
</dbReference>
<dbReference type="SUPFAM" id="SSF46689">
    <property type="entry name" value="Homeodomain-like"/>
    <property type="match status" value="2"/>
</dbReference>
<comment type="function">
    <text evidence="9">May play the central regulatory role in sporulation. It may be an element of the effector pathway responsible for the activation of sporulation genes in response to nutritional stress. Spo0A may act in concert with spo0H (a sigma factor) to control the expression of some genes that are critical to the sporulation process.</text>
</comment>
<dbReference type="SUPFAM" id="SSF52172">
    <property type="entry name" value="CheY-like"/>
    <property type="match status" value="1"/>
</dbReference>
<dbReference type="InterPro" id="IPR020449">
    <property type="entry name" value="Tscrpt_reg_AraC-type_HTH"/>
</dbReference>
<dbReference type="GO" id="GO:0005737">
    <property type="term" value="C:cytoplasm"/>
    <property type="evidence" value="ECO:0007669"/>
    <property type="project" value="UniProtKB-SubCell"/>
</dbReference>
<dbReference type="GO" id="GO:0043565">
    <property type="term" value="F:sequence-specific DNA binding"/>
    <property type="evidence" value="ECO:0007669"/>
    <property type="project" value="InterPro"/>
</dbReference>
<dbReference type="AlphaFoldDB" id="A0A9D1CZW6"/>
<dbReference type="EMBL" id="DVFT01000002">
    <property type="protein sequence ID" value="HIQ94968.1"/>
    <property type="molecule type" value="Genomic_DNA"/>
</dbReference>
<dbReference type="PROSITE" id="PS50110">
    <property type="entry name" value="RESPONSE_REGULATORY"/>
    <property type="match status" value="1"/>
</dbReference>
<dbReference type="PANTHER" id="PTHR42713">
    <property type="entry name" value="HISTIDINE KINASE-RELATED"/>
    <property type="match status" value="1"/>
</dbReference>
<dbReference type="InterPro" id="IPR018062">
    <property type="entry name" value="HTH_AraC-typ_CS"/>
</dbReference>
<dbReference type="CDD" id="cd17536">
    <property type="entry name" value="REC_YesN-like"/>
    <property type="match status" value="1"/>
</dbReference>
<evidence type="ECO:0000313" key="14">
    <source>
        <dbReference type="EMBL" id="HIQ94968.1"/>
    </source>
</evidence>
<evidence type="ECO:0000256" key="7">
    <source>
        <dbReference type="ARBA" id="ARBA00023125"/>
    </source>
</evidence>
<comment type="caution">
    <text evidence="14">The sequence shown here is derived from an EMBL/GenBank/DDBJ whole genome shotgun (WGS) entry which is preliminary data.</text>
</comment>
<dbReference type="Pfam" id="PF00072">
    <property type="entry name" value="Response_reg"/>
    <property type="match status" value="1"/>
</dbReference>
<dbReference type="GO" id="GO:0000160">
    <property type="term" value="P:phosphorelay signal transduction system"/>
    <property type="evidence" value="ECO:0007669"/>
    <property type="project" value="UniProtKB-KW"/>
</dbReference>
<reference evidence="14" key="2">
    <citation type="journal article" date="2021" name="PeerJ">
        <title>Extensive microbial diversity within the chicken gut microbiome revealed by metagenomics and culture.</title>
        <authorList>
            <person name="Gilroy R."/>
            <person name="Ravi A."/>
            <person name="Getino M."/>
            <person name="Pursley I."/>
            <person name="Horton D.L."/>
            <person name="Alikhan N.F."/>
            <person name="Baker D."/>
            <person name="Gharbi K."/>
            <person name="Hall N."/>
            <person name="Watson M."/>
            <person name="Adriaenssens E.M."/>
            <person name="Foster-Nyarko E."/>
            <person name="Jarju S."/>
            <person name="Secka A."/>
            <person name="Antonio M."/>
            <person name="Oren A."/>
            <person name="Chaudhuri R.R."/>
            <person name="La Ragione R."/>
            <person name="Hildebrand F."/>
            <person name="Pallen M.J."/>
        </authorList>
    </citation>
    <scope>NUCLEOTIDE SEQUENCE</scope>
    <source>
        <strain evidence="14">ChiSjej3B21-11622</strain>
    </source>
</reference>
<dbReference type="PANTHER" id="PTHR42713:SF3">
    <property type="entry name" value="TRANSCRIPTIONAL REGULATORY PROTEIN HPTR"/>
    <property type="match status" value="1"/>
</dbReference>
<evidence type="ECO:0000256" key="3">
    <source>
        <dbReference type="ARBA" id="ARBA00022490"/>
    </source>
</evidence>
<evidence type="ECO:0000313" key="15">
    <source>
        <dbReference type="Proteomes" id="UP000886886"/>
    </source>
</evidence>
<keyword evidence="6" id="KW-0805">Transcription regulation</keyword>
<dbReference type="PROSITE" id="PS00041">
    <property type="entry name" value="HTH_ARAC_FAMILY_1"/>
    <property type="match status" value="1"/>
</dbReference>
<keyword evidence="7" id="KW-0238">DNA-binding</keyword>
<dbReference type="SMART" id="SM00448">
    <property type="entry name" value="REC"/>
    <property type="match status" value="1"/>
</dbReference>
<keyword evidence="3" id="KW-0963">Cytoplasm</keyword>
<name>A0A9D1CZW6_9FIRM</name>
<comment type="subcellular location">
    <subcellularLocation>
        <location evidence="1">Cytoplasm</location>
    </subcellularLocation>
</comment>
<keyword evidence="5" id="KW-0902">Two-component regulatory system</keyword>
<proteinExistence type="predicted"/>
<dbReference type="Gene3D" id="3.40.50.2300">
    <property type="match status" value="1"/>
</dbReference>
<dbReference type="InterPro" id="IPR011006">
    <property type="entry name" value="CheY-like_superfamily"/>
</dbReference>
<dbReference type="InterPro" id="IPR001789">
    <property type="entry name" value="Sig_transdc_resp-reg_receiver"/>
</dbReference>
<keyword evidence="8" id="KW-0804">Transcription</keyword>
<feature type="region of interest" description="Disordered" evidence="11">
    <location>
        <begin position="468"/>
        <end position="492"/>
    </location>
</feature>
<dbReference type="InterPro" id="IPR018060">
    <property type="entry name" value="HTH_AraC"/>
</dbReference>
<dbReference type="Proteomes" id="UP000886886">
    <property type="component" value="Unassembled WGS sequence"/>
</dbReference>
<dbReference type="InterPro" id="IPR009057">
    <property type="entry name" value="Homeodomain-like_sf"/>
</dbReference>
<evidence type="ECO:0000256" key="2">
    <source>
        <dbReference type="ARBA" id="ARBA00018672"/>
    </source>
</evidence>
<evidence type="ECO:0000259" key="13">
    <source>
        <dbReference type="PROSITE" id="PS50110"/>
    </source>
</evidence>
<evidence type="ECO:0000256" key="4">
    <source>
        <dbReference type="ARBA" id="ARBA00022553"/>
    </source>
</evidence>
<dbReference type="GO" id="GO:0003700">
    <property type="term" value="F:DNA-binding transcription factor activity"/>
    <property type="evidence" value="ECO:0007669"/>
    <property type="project" value="InterPro"/>
</dbReference>
<accession>A0A9D1CZW6</accession>
<dbReference type="InterPro" id="IPR051552">
    <property type="entry name" value="HptR"/>
</dbReference>
<evidence type="ECO:0000256" key="1">
    <source>
        <dbReference type="ARBA" id="ARBA00004496"/>
    </source>
</evidence>
<gene>
    <name evidence="14" type="ORF">IAB26_00205</name>
</gene>
<feature type="compositionally biased region" description="Polar residues" evidence="11">
    <location>
        <begin position="483"/>
        <end position="492"/>
    </location>
</feature>
<dbReference type="PRINTS" id="PR00032">
    <property type="entry name" value="HTHARAC"/>
</dbReference>
<dbReference type="PROSITE" id="PS01124">
    <property type="entry name" value="HTH_ARAC_FAMILY_2"/>
    <property type="match status" value="1"/>
</dbReference>
<feature type="domain" description="Response regulatory" evidence="13">
    <location>
        <begin position="2"/>
        <end position="119"/>
    </location>
</feature>
<protein>
    <recommendedName>
        <fullName evidence="2">Stage 0 sporulation protein A homolog</fullName>
    </recommendedName>
</protein>
<evidence type="ECO:0000256" key="9">
    <source>
        <dbReference type="ARBA" id="ARBA00024867"/>
    </source>
</evidence>
<sequence length="492" mass="57131">MKLLITDDQNSVHMYFDRMIPYGKLGIRQVFHAKNGEEALGIIRKEWPDILILDIRMPKMDGLKLLQALEGERWEHRVMILSAYNEFDYARQCMAYGVKDYLLKPIDNKEVEERLQKMVKELTDWKSRSVAGILSRLLQEGKRNVEEWEVLQNIQISGYGIVCAKTGDSLSFAPDSQVQKLAETASDEITLWCFETDSRESWDQFFQAQKEKNGEVTVGFGRFHEKKEEFPEAVIEGMEALNQGFYRTGTYLYQEDAMHFYKDKEEEGLSKRLSQSFQNGNVEEMKKEVEKLFFIFKRGNIHPRYVQDFCTGVLIGLNPNFMETLEKLKGSPFGNGYSFADASGMKNVFLRLLINMRCQIAPEEVQTDADVVERIRHYIDTNYEKDLSLTTLSKHFFISKYQISRLFKKQFGINYSDYILKARMEAAAQILLNSRGKLDEAARRTGFEETSYFSKVFSKYYGVSPGEYRKKQKEKKDGEDTLLQRNEGTGGD</sequence>
<dbReference type="Gene3D" id="1.10.10.60">
    <property type="entry name" value="Homeodomain-like"/>
    <property type="match status" value="2"/>
</dbReference>
<reference evidence="14" key="1">
    <citation type="submission" date="2020-10" db="EMBL/GenBank/DDBJ databases">
        <authorList>
            <person name="Gilroy R."/>
        </authorList>
    </citation>
    <scope>NUCLEOTIDE SEQUENCE</scope>
    <source>
        <strain evidence="14">ChiSjej3B21-11622</strain>
    </source>
</reference>
<evidence type="ECO:0000256" key="6">
    <source>
        <dbReference type="ARBA" id="ARBA00023015"/>
    </source>
</evidence>
<feature type="domain" description="HTH araC/xylS-type" evidence="12">
    <location>
        <begin position="373"/>
        <end position="471"/>
    </location>
</feature>
<organism evidence="14 15">
    <name type="scientific">Candidatus Limivivens merdigallinarum</name>
    <dbReference type="NCBI Taxonomy" id="2840859"/>
    <lineage>
        <taxon>Bacteria</taxon>
        <taxon>Bacillati</taxon>
        <taxon>Bacillota</taxon>
        <taxon>Clostridia</taxon>
        <taxon>Lachnospirales</taxon>
        <taxon>Lachnospiraceae</taxon>
        <taxon>Lachnospiraceae incertae sedis</taxon>
        <taxon>Candidatus Limivivens</taxon>
    </lineage>
</organism>
<dbReference type="SMART" id="SM00342">
    <property type="entry name" value="HTH_ARAC"/>
    <property type="match status" value="1"/>
</dbReference>
<evidence type="ECO:0000256" key="11">
    <source>
        <dbReference type="SAM" id="MobiDB-lite"/>
    </source>
</evidence>
<keyword evidence="4 10" id="KW-0597">Phosphoprotein</keyword>
<feature type="modified residue" description="4-aspartylphosphate" evidence="10">
    <location>
        <position position="54"/>
    </location>
</feature>